<dbReference type="GO" id="GO:0042777">
    <property type="term" value="P:proton motive force-driven plasma membrane ATP synthesis"/>
    <property type="evidence" value="ECO:0007669"/>
    <property type="project" value="UniProtKB-UniRule"/>
</dbReference>
<gene>
    <name evidence="10" type="primary">atpG</name>
    <name evidence="11" type="ORF">EDC03_1463</name>
</gene>
<dbReference type="NCBIfam" id="TIGR01146">
    <property type="entry name" value="ATPsyn_F1gamma"/>
    <property type="match status" value="1"/>
</dbReference>
<dbReference type="HAMAP" id="MF_00815">
    <property type="entry name" value="ATP_synth_gamma_bact"/>
    <property type="match status" value="1"/>
</dbReference>
<dbReference type="Proteomes" id="UP000276232">
    <property type="component" value="Unassembled WGS sequence"/>
</dbReference>
<evidence type="ECO:0000256" key="5">
    <source>
        <dbReference type="ARBA" id="ARBA00022781"/>
    </source>
</evidence>
<evidence type="ECO:0000256" key="4">
    <source>
        <dbReference type="ARBA" id="ARBA00022448"/>
    </source>
</evidence>
<dbReference type="Pfam" id="PF00231">
    <property type="entry name" value="ATP-synt"/>
    <property type="match status" value="1"/>
</dbReference>
<dbReference type="InterPro" id="IPR000131">
    <property type="entry name" value="ATP_synth_F1_gsu"/>
</dbReference>
<keyword evidence="5 10" id="KW-0375">Hydrogen ion transport</keyword>
<evidence type="ECO:0000313" key="11">
    <source>
        <dbReference type="EMBL" id="ROP43867.1"/>
    </source>
</evidence>
<comment type="subcellular location">
    <subcellularLocation>
        <location evidence="10">Cell membrane</location>
        <topology evidence="10">Peripheral membrane protein</topology>
    </subcellularLocation>
    <subcellularLocation>
        <location evidence="2">Membrane</location>
        <topology evidence="2">Peripheral membrane protein</topology>
    </subcellularLocation>
</comment>
<proteinExistence type="inferred from homology"/>
<dbReference type="InterPro" id="IPR023632">
    <property type="entry name" value="ATP_synth_F1_gsu_CS"/>
</dbReference>
<evidence type="ECO:0000256" key="9">
    <source>
        <dbReference type="ARBA" id="ARBA00023310"/>
    </source>
</evidence>
<evidence type="ECO:0000256" key="10">
    <source>
        <dbReference type="HAMAP-Rule" id="MF_00815"/>
    </source>
</evidence>
<dbReference type="PANTHER" id="PTHR11693:SF22">
    <property type="entry name" value="ATP SYNTHASE SUBUNIT GAMMA, MITOCHONDRIAL"/>
    <property type="match status" value="1"/>
</dbReference>
<comment type="function">
    <text evidence="1 10">Produces ATP from ADP in the presence of a proton gradient across the membrane. The gamma chain is believed to be important in regulating ATPase activity and the flow of protons through the CF(0) complex.</text>
</comment>
<accession>A0A3N1HMY4</accession>
<dbReference type="PRINTS" id="PR00126">
    <property type="entry name" value="ATPASEGAMMA"/>
</dbReference>
<dbReference type="RefSeq" id="WP_123379539.1">
    <property type="nucleotide sequence ID" value="NZ_RJKN01000003.1"/>
</dbReference>
<dbReference type="AlphaFoldDB" id="A0A3N1HMY4"/>
<dbReference type="NCBIfam" id="NF004145">
    <property type="entry name" value="PRK05621.1-2"/>
    <property type="match status" value="1"/>
</dbReference>
<keyword evidence="12" id="KW-1185">Reference proteome</keyword>
<evidence type="ECO:0000256" key="7">
    <source>
        <dbReference type="ARBA" id="ARBA00023136"/>
    </source>
</evidence>
<dbReference type="InterPro" id="IPR035968">
    <property type="entry name" value="ATP_synth_F1_ATPase_gsu"/>
</dbReference>
<organism evidence="11 12">
    <name type="scientific">Pseudokineococcus lusitanus</name>
    <dbReference type="NCBI Taxonomy" id="763993"/>
    <lineage>
        <taxon>Bacteria</taxon>
        <taxon>Bacillati</taxon>
        <taxon>Actinomycetota</taxon>
        <taxon>Actinomycetes</taxon>
        <taxon>Kineosporiales</taxon>
        <taxon>Kineosporiaceae</taxon>
        <taxon>Pseudokineococcus</taxon>
    </lineage>
</organism>
<evidence type="ECO:0000256" key="3">
    <source>
        <dbReference type="ARBA" id="ARBA00007681"/>
    </source>
</evidence>
<keyword evidence="6 10" id="KW-0406">Ion transport</keyword>
<dbReference type="GO" id="GO:0046933">
    <property type="term" value="F:proton-transporting ATP synthase activity, rotational mechanism"/>
    <property type="evidence" value="ECO:0007669"/>
    <property type="project" value="UniProtKB-UniRule"/>
</dbReference>
<protein>
    <recommendedName>
        <fullName evidence="10">ATP synthase gamma chain</fullName>
    </recommendedName>
    <alternativeName>
        <fullName evidence="10">ATP synthase F1 sector gamma subunit</fullName>
    </alternativeName>
    <alternativeName>
        <fullName evidence="10">F-ATPase gamma subunit</fullName>
    </alternativeName>
</protein>
<name>A0A3N1HMY4_9ACTN</name>
<evidence type="ECO:0000256" key="8">
    <source>
        <dbReference type="ARBA" id="ARBA00023196"/>
    </source>
</evidence>
<comment type="subunit">
    <text evidence="10">F-type ATPases have 2 components, CF(1) - the catalytic core - and CF(0) - the membrane proton channel. CF(1) has five subunits: alpha(3), beta(3), gamma(1), delta(1), epsilon(1). CF(0) has three main subunits: a, b and c.</text>
</comment>
<evidence type="ECO:0000313" key="12">
    <source>
        <dbReference type="Proteomes" id="UP000276232"/>
    </source>
</evidence>
<sequence length="306" mass="33474">MAGQQRVYKQRIGSTKSMQQIFRAMELIATSRITKARQAVAASTPYSRAITRAVSAVATYSDADHPLTTERAEVRRSAVLVVTSDRGMAGAYSASVLREAERLVVRLREEGVEPVLYVVGRKGSAYYRFRRRDVAQEWAGFSESPRFDDAREIGETLVEQFVRSSSPEDGGAPGVDEIHVVSTQFVSMVTQVPQVNRLLPLEVVEGVEPPSGDELLPLYEFEPSPDRVLDALLPRYIASRIHNALLQAAASEHAARQRAMKTAGDNAEDLVKMYTRLANQARQAAITQEITEIVGGADALAGASPS</sequence>
<keyword evidence="7 10" id="KW-0472">Membrane</keyword>
<keyword evidence="8 10" id="KW-0139">CF(1)</keyword>
<dbReference type="GO" id="GO:0005524">
    <property type="term" value="F:ATP binding"/>
    <property type="evidence" value="ECO:0007669"/>
    <property type="project" value="UniProtKB-UniRule"/>
</dbReference>
<comment type="caution">
    <text evidence="11">The sequence shown here is derived from an EMBL/GenBank/DDBJ whole genome shotgun (WGS) entry which is preliminary data.</text>
</comment>
<evidence type="ECO:0000256" key="6">
    <source>
        <dbReference type="ARBA" id="ARBA00023065"/>
    </source>
</evidence>
<keyword evidence="4 10" id="KW-0813">Transport</keyword>
<dbReference type="EMBL" id="RJKN01000003">
    <property type="protein sequence ID" value="ROP43867.1"/>
    <property type="molecule type" value="Genomic_DNA"/>
</dbReference>
<reference evidence="11 12" key="1">
    <citation type="journal article" date="2015" name="Stand. Genomic Sci.">
        <title>Genomic Encyclopedia of Bacterial and Archaeal Type Strains, Phase III: the genomes of soil and plant-associated and newly described type strains.</title>
        <authorList>
            <person name="Whitman W.B."/>
            <person name="Woyke T."/>
            <person name="Klenk H.P."/>
            <person name="Zhou Y."/>
            <person name="Lilburn T.G."/>
            <person name="Beck B.J."/>
            <person name="De Vos P."/>
            <person name="Vandamme P."/>
            <person name="Eisen J.A."/>
            <person name="Garrity G."/>
            <person name="Hugenholtz P."/>
            <person name="Kyrpides N.C."/>
        </authorList>
    </citation>
    <scope>NUCLEOTIDE SEQUENCE [LARGE SCALE GENOMIC DNA]</scope>
    <source>
        <strain evidence="11 12">CECT 7306</strain>
    </source>
</reference>
<dbReference type="PROSITE" id="PS00153">
    <property type="entry name" value="ATPASE_GAMMA"/>
    <property type="match status" value="1"/>
</dbReference>
<keyword evidence="10" id="KW-1003">Cell membrane</keyword>
<dbReference type="GO" id="GO:0045259">
    <property type="term" value="C:proton-transporting ATP synthase complex"/>
    <property type="evidence" value="ECO:0007669"/>
    <property type="project" value="UniProtKB-KW"/>
</dbReference>
<dbReference type="CDD" id="cd12151">
    <property type="entry name" value="F1-ATPase_gamma"/>
    <property type="match status" value="1"/>
</dbReference>
<dbReference type="PANTHER" id="PTHR11693">
    <property type="entry name" value="ATP SYNTHASE GAMMA CHAIN"/>
    <property type="match status" value="1"/>
</dbReference>
<dbReference type="Gene3D" id="1.10.287.80">
    <property type="entry name" value="ATP synthase, gamma subunit, helix hairpin domain"/>
    <property type="match status" value="2"/>
</dbReference>
<dbReference type="InParanoid" id="A0A3N1HMY4"/>
<dbReference type="GO" id="GO:0005886">
    <property type="term" value="C:plasma membrane"/>
    <property type="evidence" value="ECO:0007669"/>
    <property type="project" value="UniProtKB-SubCell"/>
</dbReference>
<keyword evidence="9 10" id="KW-0066">ATP synthesis</keyword>
<dbReference type="Gene3D" id="3.40.1380.10">
    <property type="match status" value="1"/>
</dbReference>
<evidence type="ECO:0000256" key="1">
    <source>
        <dbReference type="ARBA" id="ARBA00003456"/>
    </source>
</evidence>
<dbReference type="SUPFAM" id="SSF52943">
    <property type="entry name" value="ATP synthase (F1-ATPase), gamma subunit"/>
    <property type="match status" value="1"/>
</dbReference>
<dbReference type="FunCoup" id="A0A3N1HMY4">
    <property type="interactions" value="353"/>
</dbReference>
<comment type="similarity">
    <text evidence="3 10">Belongs to the ATPase gamma chain family.</text>
</comment>
<evidence type="ECO:0000256" key="2">
    <source>
        <dbReference type="ARBA" id="ARBA00004170"/>
    </source>
</evidence>
<dbReference type="OrthoDB" id="9812769at2"/>